<dbReference type="EMBL" id="JACSQY010000007">
    <property type="protein sequence ID" value="MBD7908730.1"/>
    <property type="molecule type" value="Genomic_DNA"/>
</dbReference>
<name>A0ABR8PKN9_9BACL</name>
<organism evidence="3 4">
    <name type="scientific">Sporosarcina gallistercoris</name>
    <dbReference type="NCBI Taxonomy" id="2762245"/>
    <lineage>
        <taxon>Bacteria</taxon>
        <taxon>Bacillati</taxon>
        <taxon>Bacillota</taxon>
        <taxon>Bacilli</taxon>
        <taxon>Bacillales</taxon>
        <taxon>Caryophanaceae</taxon>
        <taxon>Sporosarcina</taxon>
    </lineage>
</organism>
<reference evidence="3 4" key="1">
    <citation type="submission" date="2020-08" db="EMBL/GenBank/DDBJ databases">
        <title>A Genomic Blueprint of the Chicken Gut Microbiome.</title>
        <authorList>
            <person name="Gilroy R."/>
            <person name="Ravi A."/>
            <person name="Getino M."/>
            <person name="Pursley I."/>
            <person name="Horton D.L."/>
            <person name="Alikhan N.-F."/>
            <person name="Baker D."/>
            <person name="Gharbi K."/>
            <person name="Hall N."/>
            <person name="Watson M."/>
            <person name="Adriaenssens E.M."/>
            <person name="Foster-Nyarko E."/>
            <person name="Jarju S."/>
            <person name="Secka A."/>
            <person name="Antonio M."/>
            <person name="Oren A."/>
            <person name="Chaudhuri R."/>
            <person name="La Ragione R.M."/>
            <person name="Hildebrand F."/>
            <person name="Pallen M.J."/>
        </authorList>
    </citation>
    <scope>NUCLEOTIDE SEQUENCE [LARGE SCALE GENOMIC DNA]</scope>
    <source>
        <strain evidence="3 4">Sa3CUA8</strain>
    </source>
</reference>
<keyword evidence="4" id="KW-1185">Reference proteome</keyword>
<dbReference type="Gene3D" id="3.10.450.40">
    <property type="match status" value="1"/>
</dbReference>
<proteinExistence type="predicted"/>
<dbReference type="Pfam" id="PF03413">
    <property type="entry name" value="PepSY"/>
    <property type="match status" value="1"/>
</dbReference>
<accession>A0ABR8PKN9</accession>
<feature type="compositionally biased region" description="Basic and acidic residues" evidence="1">
    <location>
        <begin position="74"/>
        <end position="102"/>
    </location>
</feature>
<evidence type="ECO:0000259" key="2">
    <source>
        <dbReference type="Pfam" id="PF03413"/>
    </source>
</evidence>
<evidence type="ECO:0000313" key="4">
    <source>
        <dbReference type="Proteomes" id="UP000659496"/>
    </source>
</evidence>
<feature type="domain" description="PepSY" evidence="2">
    <location>
        <begin position="159"/>
        <end position="219"/>
    </location>
</feature>
<dbReference type="InterPro" id="IPR025711">
    <property type="entry name" value="PepSY"/>
</dbReference>
<feature type="compositionally biased region" description="Pro residues" evidence="1">
    <location>
        <begin position="117"/>
        <end position="132"/>
    </location>
</feature>
<feature type="region of interest" description="Disordered" evidence="1">
    <location>
        <begin position="68"/>
        <end position="154"/>
    </location>
</feature>
<dbReference type="Proteomes" id="UP000659496">
    <property type="component" value="Unassembled WGS sequence"/>
</dbReference>
<gene>
    <name evidence="3" type="ORF">H9659_10350</name>
</gene>
<evidence type="ECO:0000313" key="3">
    <source>
        <dbReference type="EMBL" id="MBD7908730.1"/>
    </source>
</evidence>
<comment type="caution">
    <text evidence="3">The sequence shown here is derived from an EMBL/GenBank/DDBJ whole genome shotgun (WGS) entry which is preliminary data.</text>
</comment>
<evidence type="ECO:0000256" key="1">
    <source>
        <dbReference type="SAM" id="MobiDB-lite"/>
    </source>
</evidence>
<protein>
    <submittedName>
        <fullName evidence="3">PepSY domain-containing protein</fullName>
    </submittedName>
</protein>
<sequence length="223" mass="24600">MKSIVSHADTIPSDSIKNQLETMYNGKVNDLLLQNDIYGATLTREGSVYAVRVDSETGNVLSMVLEKPSTEMAAKQEEVPEKAEKKKDEEDSKDQSSVEKTVEVPAQPAAEATKPQPKTPKPAPVQPKPQPKPQQQQQQSQSQMKPPVSKPAPQKTVLLTEQQAIQIALRQLKGEVDDVDFVETSEGGYYLVEIEIDVEDGPDQATYQIHAISGKIMSVTWDD</sequence>
<feature type="compositionally biased region" description="Low complexity" evidence="1">
    <location>
        <begin position="133"/>
        <end position="147"/>
    </location>
</feature>
<feature type="compositionally biased region" description="Low complexity" evidence="1">
    <location>
        <begin position="105"/>
        <end position="116"/>
    </location>
</feature>